<feature type="region of interest" description="Disordered" evidence="1">
    <location>
        <begin position="419"/>
        <end position="443"/>
    </location>
</feature>
<organism evidence="2 3">
    <name type="scientific">Schizophyllum amplum</name>
    <dbReference type="NCBI Taxonomy" id="97359"/>
    <lineage>
        <taxon>Eukaryota</taxon>
        <taxon>Fungi</taxon>
        <taxon>Dikarya</taxon>
        <taxon>Basidiomycota</taxon>
        <taxon>Agaricomycotina</taxon>
        <taxon>Agaricomycetes</taxon>
        <taxon>Agaricomycetidae</taxon>
        <taxon>Agaricales</taxon>
        <taxon>Schizophyllaceae</taxon>
        <taxon>Schizophyllum</taxon>
    </lineage>
</organism>
<dbReference type="SUPFAM" id="SSF52047">
    <property type="entry name" value="RNI-like"/>
    <property type="match status" value="1"/>
</dbReference>
<keyword evidence="3" id="KW-1185">Reference proteome</keyword>
<dbReference type="Proteomes" id="UP000320762">
    <property type="component" value="Unassembled WGS sequence"/>
</dbReference>
<proteinExistence type="predicted"/>
<dbReference type="Gene3D" id="3.80.10.10">
    <property type="entry name" value="Ribonuclease Inhibitor"/>
    <property type="match status" value="1"/>
</dbReference>
<evidence type="ECO:0000313" key="2">
    <source>
        <dbReference type="EMBL" id="TRM70652.1"/>
    </source>
</evidence>
<evidence type="ECO:0000313" key="3">
    <source>
        <dbReference type="Proteomes" id="UP000320762"/>
    </source>
</evidence>
<protein>
    <recommendedName>
        <fullName evidence="4">F-box domain-containing protein</fullName>
    </recommendedName>
</protein>
<dbReference type="EMBL" id="VDMD01000001">
    <property type="protein sequence ID" value="TRM70652.1"/>
    <property type="molecule type" value="Genomic_DNA"/>
</dbReference>
<dbReference type="OrthoDB" id="3543113at2759"/>
<reference evidence="2 3" key="1">
    <citation type="journal article" date="2019" name="New Phytol.">
        <title>Comparative genomics reveals unique wood-decay strategies and fruiting body development in the Schizophyllaceae.</title>
        <authorList>
            <person name="Almasi E."/>
            <person name="Sahu N."/>
            <person name="Krizsan K."/>
            <person name="Balint B."/>
            <person name="Kovacs G.M."/>
            <person name="Kiss B."/>
            <person name="Cseklye J."/>
            <person name="Drula E."/>
            <person name="Henrissat B."/>
            <person name="Nagy I."/>
            <person name="Chovatia M."/>
            <person name="Adam C."/>
            <person name="LaButti K."/>
            <person name="Lipzen A."/>
            <person name="Riley R."/>
            <person name="Grigoriev I.V."/>
            <person name="Nagy L.G."/>
        </authorList>
    </citation>
    <scope>NUCLEOTIDE SEQUENCE [LARGE SCALE GENOMIC DNA]</scope>
    <source>
        <strain evidence="2 3">NL-1724</strain>
    </source>
</reference>
<comment type="caution">
    <text evidence="2">The sequence shown here is derived from an EMBL/GenBank/DDBJ whole genome shotgun (WGS) entry which is preliminary data.</text>
</comment>
<evidence type="ECO:0008006" key="4">
    <source>
        <dbReference type="Google" id="ProtNLM"/>
    </source>
</evidence>
<evidence type="ECO:0000256" key="1">
    <source>
        <dbReference type="SAM" id="MobiDB-lite"/>
    </source>
</evidence>
<dbReference type="AlphaFoldDB" id="A0A550D0U7"/>
<gene>
    <name evidence="2" type="ORF">BD626DRAFT_564262</name>
</gene>
<accession>A0A550D0U7</accession>
<name>A0A550D0U7_9AGAR</name>
<dbReference type="InterPro" id="IPR032675">
    <property type="entry name" value="LRR_dom_sf"/>
</dbReference>
<sequence length="530" mass="59315">MHVVLRTAELRDLIFYFVFETALDEKEKASAAALARTCRDFMEPALRVLWATHWSFDAFVQLLPEDKITRAVMGAKLIGILTTDDLARVRYYGAFVREFILNYHDAGLSPHNLTQIMIALDGHALFPNLRSFGYCHRGVGYKDYFAPCLPALISRTVTEVYFDLNRPFPDENLALEMSILFSLKTKNKVSTLHLDVVENVPSNYAELLEGWTSLRHLRLYLCCSRVAPALVAVSALQGLRTLTLDANSEVALECPPMGPANDSLQQLVIRKHLDDDFAADVIAILHPKALTSLHVDAKLAPEAIRLLAVRMSTCCAPHMLKYIILGNRDNPPKEGDRVVLQDILPLLSFTGLVSVSIHVFDIRFDDADITRLAAAWPRLRTLSLCGASKMTPACTLASLLSLARGCPDLEELSLALDATEPPSDATNTPQPADQPHAPARGRPPYRLRKLDVMRSPICSEPEHVASFLTRYFPFLRPLGVKAGLDEEKDEESVPWGEYQRQVRWRMVRRLMPTFLEARKTGIYGIGVDRG</sequence>